<reference evidence="1" key="1">
    <citation type="journal article" date="2015" name="J. Gen. Virol.">
        <title>Isolation of an Adoxophyes orana granulovirus (AdorGV) occlusion body morphology mutant: biological activity, genome sequence and relationship to other isolates of AdorGV.</title>
        <authorList>
            <person name="Nakai M."/>
            <person name="Harrison R.L."/>
            <person name="Uchida H."/>
            <person name="Ukuda R."/>
            <person name="Hikihara S."/>
            <person name="Ishii K."/>
            <person name="Kunimi Y."/>
        </authorList>
    </citation>
    <scope>NUCLEOTIDE SEQUENCE</scope>
    <source>
        <strain evidence="1">Miyazaki</strain>
    </source>
</reference>
<name>A0A0A7UYP3_GVAO</name>
<organism evidence="1">
    <name type="scientific">Adoxophyes orana granulovirus</name>
    <name type="common">AoGV</name>
    <dbReference type="NCBI Taxonomy" id="170617"/>
    <lineage>
        <taxon>Viruses</taxon>
        <taxon>Viruses incertae sedis</taxon>
        <taxon>Naldaviricetes</taxon>
        <taxon>Lefavirales</taxon>
        <taxon>Baculoviridae</taxon>
        <taxon>Betabaculovirus</taxon>
        <taxon>Betabaculovirus adoranae</taxon>
    </lineage>
</organism>
<protein>
    <submittedName>
        <fullName evidence="1">ADOR33</fullName>
    </submittedName>
</protein>
<proteinExistence type="predicted"/>
<dbReference type="EMBL" id="KM226332">
    <property type="protein sequence ID" value="AJA91673.1"/>
    <property type="molecule type" value="Genomic_DNA"/>
</dbReference>
<organismHost>
    <name type="scientific">Adoxophyes</name>
    <dbReference type="NCBI Taxonomy" id="85584"/>
</organismHost>
<sequence length="87" mass="10188">MNMVITKKNIFLNLAKQLRKEDLKYLKPYVDELYYRIDLYTITENDKDLIGLLNVLITCISITKSILIGYTTNLNVISTIKERPSFQ</sequence>
<accession>A0A0A7UYP3</accession>
<evidence type="ECO:0000313" key="1">
    <source>
        <dbReference type="EMBL" id="AJA91673.1"/>
    </source>
</evidence>